<dbReference type="AlphaFoldDB" id="A0A0H2R0V1"/>
<feature type="compositionally biased region" description="Polar residues" evidence="1">
    <location>
        <begin position="38"/>
        <end position="52"/>
    </location>
</feature>
<feature type="compositionally biased region" description="Low complexity" evidence="1">
    <location>
        <begin position="18"/>
        <end position="34"/>
    </location>
</feature>
<evidence type="ECO:0000313" key="3">
    <source>
        <dbReference type="Proteomes" id="UP000053477"/>
    </source>
</evidence>
<proteinExistence type="predicted"/>
<reference evidence="2 3" key="1">
    <citation type="submission" date="2015-04" db="EMBL/GenBank/DDBJ databases">
        <title>Complete genome sequence of Schizopora paradoxa KUC8140, a cosmopolitan wood degrader in East Asia.</title>
        <authorList>
            <consortium name="DOE Joint Genome Institute"/>
            <person name="Min B."/>
            <person name="Park H."/>
            <person name="Jang Y."/>
            <person name="Kim J.-J."/>
            <person name="Kim K.H."/>
            <person name="Pangilinan J."/>
            <person name="Lipzen A."/>
            <person name="Riley R."/>
            <person name="Grigoriev I.V."/>
            <person name="Spatafora J.W."/>
            <person name="Choi I.-G."/>
        </authorList>
    </citation>
    <scope>NUCLEOTIDE SEQUENCE [LARGE SCALE GENOMIC DNA]</scope>
    <source>
        <strain evidence="2 3">KUC8140</strain>
    </source>
</reference>
<accession>A0A0H2R0V1</accession>
<feature type="compositionally biased region" description="Low complexity" evidence="1">
    <location>
        <begin position="86"/>
        <end position="99"/>
    </location>
</feature>
<gene>
    <name evidence="2" type="ORF">SCHPADRAFT_946989</name>
</gene>
<evidence type="ECO:0000256" key="1">
    <source>
        <dbReference type="SAM" id="MobiDB-lite"/>
    </source>
</evidence>
<sequence length="276" mass="30352">MPRPPKATPYDDKINVWSQKSSSRSESSRSSGRADSSHALQTPSPRRSQTTAMPGYPTRPSSAMPSSSVMPTQAENYDWGVSPTTSRGGYQGQSSGHSQANPMLQVNTSFANQPSSSSSASYYAHTNMQQPGLGQPTSPPTFSRAGAETPMRYHWMMEFFDLRNSYNTRVITVDTGRFQVPVIGCPCGTQIQILYLPAFTLEPHCLNRQNILPLWNFRGGMGGNNNVWIEGPNLLERQYLSQQQCPQCGTGLRVVLHPVTPQQSAVDNSAMNIGYQ</sequence>
<evidence type="ECO:0000313" key="2">
    <source>
        <dbReference type="EMBL" id="KLO05344.1"/>
    </source>
</evidence>
<dbReference type="InParanoid" id="A0A0H2R0V1"/>
<feature type="region of interest" description="Disordered" evidence="1">
    <location>
        <begin position="1"/>
        <end position="101"/>
    </location>
</feature>
<protein>
    <submittedName>
        <fullName evidence="2">Uncharacterized protein</fullName>
    </submittedName>
</protein>
<organism evidence="2 3">
    <name type="scientific">Schizopora paradoxa</name>
    <dbReference type="NCBI Taxonomy" id="27342"/>
    <lineage>
        <taxon>Eukaryota</taxon>
        <taxon>Fungi</taxon>
        <taxon>Dikarya</taxon>
        <taxon>Basidiomycota</taxon>
        <taxon>Agaricomycotina</taxon>
        <taxon>Agaricomycetes</taxon>
        <taxon>Hymenochaetales</taxon>
        <taxon>Schizoporaceae</taxon>
        <taxon>Schizopora</taxon>
    </lineage>
</organism>
<name>A0A0H2R0V1_9AGAM</name>
<feature type="compositionally biased region" description="Low complexity" evidence="1">
    <location>
        <begin position="60"/>
        <end position="71"/>
    </location>
</feature>
<dbReference type="Proteomes" id="UP000053477">
    <property type="component" value="Unassembled WGS sequence"/>
</dbReference>
<keyword evidence="3" id="KW-1185">Reference proteome</keyword>
<dbReference type="EMBL" id="KQ086322">
    <property type="protein sequence ID" value="KLO05344.1"/>
    <property type="molecule type" value="Genomic_DNA"/>
</dbReference>